<dbReference type="Gene3D" id="3.30.420.10">
    <property type="entry name" value="Ribonuclease H-like superfamily/Ribonuclease H"/>
    <property type="match status" value="1"/>
</dbReference>
<evidence type="ECO:0000259" key="8">
    <source>
        <dbReference type="PROSITE" id="PS50879"/>
    </source>
</evidence>
<proteinExistence type="inferred from homology"/>
<comment type="catalytic activity">
    <reaction evidence="1">
        <text>Endonucleolytic cleavage to 5'-phosphomonoester.</text>
        <dbReference type="EC" id="3.1.26.4"/>
    </reaction>
</comment>
<organism evidence="9">
    <name type="scientific">uncultured Sulfurovum sp</name>
    <dbReference type="NCBI Taxonomy" id="269237"/>
    <lineage>
        <taxon>Bacteria</taxon>
        <taxon>Pseudomonadati</taxon>
        <taxon>Campylobacterota</taxon>
        <taxon>Epsilonproteobacteria</taxon>
        <taxon>Campylobacterales</taxon>
        <taxon>Sulfurovaceae</taxon>
        <taxon>Sulfurovum</taxon>
        <taxon>environmental samples</taxon>
    </lineage>
</organism>
<evidence type="ECO:0000256" key="3">
    <source>
        <dbReference type="ARBA" id="ARBA00012180"/>
    </source>
</evidence>
<sequence length="255" mass="28297">MKKDKDFIALGKVDGVLNEAQEALVKSVAISQADANLFLLLRGKFEPSVQEEIISNYKLLAQYHKDKKNFKDKKEAPKETYAVEKNGADITIYCDGACKGNPGKSGSGLAVYNGSEKPILLYGQYKEMGTNNTAELNALHKALLIAKEAKGSRVSIYCDSKYSIDCISNWAYAWKEKAWKKKGGEIKNLDIIQEAHALYDTLKERLVLKHVKGHAGVEGNELADRMAVYTVLAENEAYEVYAYDSIESILEMGKG</sequence>
<evidence type="ECO:0000256" key="2">
    <source>
        <dbReference type="ARBA" id="ARBA00005300"/>
    </source>
</evidence>
<dbReference type="InterPro" id="IPR012337">
    <property type="entry name" value="RNaseH-like_sf"/>
</dbReference>
<keyword evidence="7" id="KW-0378">Hydrolase</keyword>
<reference evidence="9" key="1">
    <citation type="submission" date="2020-01" db="EMBL/GenBank/DDBJ databases">
        <authorList>
            <person name="Meier V. D."/>
            <person name="Meier V D."/>
        </authorList>
    </citation>
    <scope>NUCLEOTIDE SEQUENCE</scope>
    <source>
        <strain evidence="9">HLG_WM_MAG_05</strain>
    </source>
</reference>
<gene>
    <name evidence="9" type="ORF">HELGO_WM4841</name>
</gene>
<feature type="domain" description="RNase H type-1" evidence="8">
    <location>
        <begin position="86"/>
        <end position="232"/>
    </location>
</feature>
<dbReference type="SUPFAM" id="SSF53098">
    <property type="entry name" value="Ribonuclease H-like"/>
    <property type="match status" value="1"/>
</dbReference>
<evidence type="ECO:0000313" key="9">
    <source>
        <dbReference type="EMBL" id="CAA6818071.1"/>
    </source>
</evidence>
<dbReference type="GO" id="GO:0043137">
    <property type="term" value="P:DNA replication, removal of RNA primer"/>
    <property type="evidence" value="ECO:0007669"/>
    <property type="project" value="TreeGrafter"/>
</dbReference>
<evidence type="ECO:0000256" key="5">
    <source>
        <dbReference type="ARBA" id="ARBA00022723"/>
    </source>
</evidence>
<dbReference type="PANTHER" id="PTHR10642:SF26">
    <property type="entry name" value="RIBONUCLEASE H1"/>
    <property type="match status" value="1"/>
</dbReference>
<dbReference type="GO" id="GO:0004523">
    <property type="term" value="F:RNA-DNA hybrid ribonuclease activity"/>
    <property type="evidence" value="ECO:0007669"/>
    <property type="project" value="UniProtKB-EC"/>
</dbReference>
<dbReference type="InterPro" id="IPR050092">
    <property type="entry name" value="RNase_H"/>
</dbReference>
<evidence type="ECO:0000256" key="7">
    <source>
        <dbReference type="ARBA" id="ARBA00022801"/>
    </source>
</evidence>
<dbReference type="Pfam" id="PF00075">
    <property type="entry name" value="RNase_H"/>
    <property type="match status" value="1"/>
</dbReference>
<dbReference type="GO" id="GO:0046872">
    <property type="term" value="F:metal ion binding"/>
    <property type="evidence" value="ECO:0007669"/>
    <property type="project" value="UniProtKB-KW"/>
</dbReference>
<protein>
    <recommendedName>
        <fullName evidence="3">ribonuclease H</fullName>
        <ecNumber evidence="3">3.1.26.4</ecNumber>
    </recommendedName>
</protein>
<dbReference type="CDD" id="cd09280">
    <property type="entry name" value="RNase_HI_eukaryote_like"/>
    <property type="match status" value="1"/>
</dbReference>
<name>A0A6S6T4I8_9BACT</name>
<dbReference type="GO" id="GO:0003676">
    <property type="term" value="F:nucleic acid binding"/>
    <property type="evidence" value="ECO:0007669"/>
    <property type="project" value="InterPro"/>
</dbReference>
<evidence type="ECO:0000256" key="6">
    <source>
        <dbReference type="ARBA" id="ARBA00022759"/>
    </source>
</evidence>
<evidence type="ECO:0000256" key="4">
    <source>
        <dbReference type="ARBA" id="ARBA00022722"/>
    </source>
</evidence>
<dbReference type="AlphaFoldDB" id="A0A6S6T4I8"/>
<keyword evidence="5" id="KW-0479">Metal-binding</keyword>
<dbReference type="InterPro" id="IPR002156">
    <property type="entry name" value="RNaseH_domain"/>
</dbReference>
<dbReference type="InterPro" id="IPR036397">
    <property type="entry name" value="RNaseH_sf"/>
</dbReference>
<dbReference type="EC" id="3.1.26.4" evidence="3"/>
<dbReference type="PROSITE" id="PS50879">
    <property type="entry name" value="RNASE_H_1"/>
    <property type="match status" value="1"/>
</dbReference>
<dbReference type="PANTHER" id="PTHR10642">
    <property type="entry name" value="RIBONUCLEASE H1"/>
    <property type="match status" value="1"/>
</dbReference>
<comment type="similarity">
    <text evidence="2">Belongs to the RNase H family.</text>
</comment>
<evidence type="ECO:0000256" key="1">
    <source>
        <dbReference type="ARBA" id="ARBA00000077"/>
    </source>
</evidence>
<accession>A0A6S6T4I8</accession>
<dbReference type="EMBL" id="CACVAU010000052">
    <property type="protein sequence ID" value="CAA6818071.1"/>
    <property type="molecule type" value="Genomic_DNA"/>
</dbReference>
<keyword evidence="4" id="KW-0540">Nuclease</keyword>
<keyword evidence="6" id="KW-0255">Endonuclease</keyword>